<dbReference type="OMA" id="YNKEHKM"/>
<dbReference type="GeneID" id="108038976"/>
<keyword evidence="2" id="KW-0863">Zinc-finger</keyword>
<keyword evidence="3" id="KW-0862">Zinc</keyword>
<evidence type="ECO:0000256" key="4">
    <source>
        <dbReference type="SAM" id="MobiDB-lite"/>
    </source>
</evidence>
<evidence type="ECO:0000259" key="5">
    <source>
        <dbReference type="PROSITE" id="PS51800"/>
    </source>
</evidence>
<organism evidence="6">
    <name type="scientific">Drosophila rhopaloa</name>
    <name type="common">Fruit fly</name>
    <dbReference type="NCBI Taxonomy" id="1041015"/>
    <lineage>
        <taxon>Eukaryota</taxon>
        <taxon>Metazoa</taxon>
        <taxon>Ecdysozoa</taxon>
        <taxon>Arthropoda</taxon>
        <taxon>Hexapoda</taxon>
        <taxon>Insecta</taxon>
        <taxon>Pterygota</taxon>
        <taxon>Neoptera</taxon>
        <taxon>Endopterygota</taxon>
        <taxon>Diptera</taxon>
        <taxon>Brachycera</taxon>
        <taxon>Muscomorpha</taxon>
        <taxon>Ephydroidea</taxon>
        <taxon>Drosophilidae</taxon>
        <taxon>Drosophila</taxon>
        <taxon>Sophophora</taxon>
    </lineage>
</organism>
<dbReference type="InterPro" id="IPR036236">
    <property type="entry name" value="Znf_C2H2_sf"/>
</dbReference>
<dbReference type="PANTHER" id="PTHR21402">
    <property type="entry name" value="GAMETOCYTE SPECIFIC FACTOR 1-RELATED"/>
    <property type="match status" value="1"/>
</dbReference>
<feature type="compositionally biased region" description="Basic and acidic residues" evidence="4">
    <location>
        <begin position="139"/>
        <end position="160"/>
    </location>
</feature>
<name>A0A6P4E0I2_DRORH</name>
<protein>
    <submittedName>
        <fullName evidence="6">Gametocyte-specific factor 1 homolog</fullName>
    </submittedName>
</protein>
<dbReference type="RefSeq" id="XP_016971362.2">
    <property type="nucleotide sequence ID" value="XM_017115873.2"/>
</dbReference>
<dbReference type="AlphaFoldDB" id="A0A6P4E0I2"/>
<feature type="domain" description="CHHC U11-48K-type" evidence="5">
    <location>
        <begin position="42"/>
        <end position="69"/>
    </location>
</feature>
<dbReference type="GO" id="GO:0008270">
    <property type="term" value="F:zinc ion binding"/>
    <property type="evidence" value="ECO:0007669"/>
    <property type="project" value="UniProtKB-KW"/>
</dbReference>
<gene>
    <name evidence="6" type="primary">LOC108038976</name>
</gene>
<feature type="domain" description="CHHC U11-48K-type" evidence="5">
    <location>
        <begin position="9"/>
        <end position="36"/>
    </location>
</feature>
<dbReference type="PANTHER" id="PTHR21402:SF14">
    <property type="entry name" value="GAMETOCYTE-SPECIFIC FACTOR 1 HOMOLOG"/>
    <property type="match status" value="1"/>
</dbReference>
<dbReference type="OrthoDB" id="10069248at2759"/>
<evidence type="ECO:0000256" key="1">
    <source>
        <dbReference type="ARBA" id="ARBA00022723"/>
    </source>
</evidence>
<dbReference type="InterPro" id="IPR022776">
    <property type="entry name" value="TRM13/UPF0224_CHHC_Znf_dom"/>
</dbReference>
<dbReference type="PROSITE" id="PS51800">
    <property type="entry name" value="ZF_CHHC_U11_48K"/>
    <property type="match status" value="2"/>
</dbReference>
<dbReference type="Pfam" id="PF05253">
    <property type="entry name" value="zf-U11-48K"/>
    <property type="match status" value="2"/>
</dbReference>
<evidence type="ECO:0000313" key="6">
    <source>
        <dbReference type="RefSeq" id="XP_016971362.1"/>
    </source>
</evidence>
<reference evidence="6" key="1">
    <citation type="submission" date="2025-08" db="UniProtKB">
        <authorList>
            <consortium name="RefSeq"/>
        </authorList>
    </citation>
    <scope>IDENTIFICATION</scope>
</reference>
<proteinExistence type="predicted"/>
<dbReference type="InterPro" id="IPR051591">
    <property type="entry name" value="UPF0224_FAM112_RNA_Proc"/>
</dbReference>
<sequence>MDNCNESDMVFCPYNKEHKMLRKKLQQHILKCRVLYKDTVELMVCPFNKAHLIPEPEFFQHTKSCEDRKIIVQYQTSAAAVLNEDTKHAKIESEENWDDDDAVPDYNPQLYCSSANIVREPNGLFPAQRKAFIAEENRRQFGEDYEEEKKPPKAKSRVETRPAPYDPRKQHARRQ</sequence>
<dbReference type="RefSeq" id="XP_016971362.1">
    <property type="nucleotide sequence ID" value="XM_017115873.1"/>
</dbReference>
<feature type="region of interest" description="Disordered" evidence="4">
    <location>
        <begin position="139"/>
        <end position="175"/>
    </location>
</feature>
<accession>A0A6P4E0I2</accession>
<dbReference type="SUPFAM" id="SSF57667">
    <property type="entry name" value="beta-beta-alpha zinc fingers"/>
    <property type="match status" value="1"/>
</dbReference>
<keyword evidence="1" id="KW-0479">Metal-binding</keyword>
<evidence type="ECO:0000256" key="3">
    <source>
        <dbReference type="ARBA" id="ARBA00022833"/>
    </source>
</evidence>
<evidence type="ECO:0000256" key="2">
    <source>
        <dbReference type="ARBA" id="ARBA00022771"/>
    </source>
</evidence>